<sequence length="568" mass="65426">MQLIQILAFSCLKRVIFYIFMPEKSVHEYFDRKSSDWTITGFLEECDAKLFTDQIGYYLTSLENIIETGSGNRRKKAQELYARYKQGFRPDRRISRDWLSQKSKETTGTSIHLHQPTFKDSSLGIGTVNGGTFNAGLSSSMSRNKADNYGQKKIKEFFPRDITPSQLHEDDNVDHENGKSAPRDDYVKDSEYFDKLVDNVDLSYIGGEEEEPAPPHSKSGIPVEKTWDAFMIDEIDIVKCFSSLRKSLPKTNPEVHPPYWGVLDLTGQHKPTKKMFSTKWNELINDFRLDIGWNMVNLDQSEYDLFDNMEDLKAQQTLPVLNAHLTILKSYLEHLKLPINEGELMICFVAPAFRMSLDPNQEKFQKYWSEQQLVASQERRRQEQDPNDERARVGQKTDIIIALPTGPALEGFICEVSGGLPAGCPKKIWTDKLKLMVGMRDMINRVIKTFPGLLPIDYMKVIVFGCQVIGLQMNLYAMDVRTSGIYRFGMIDKVSLPASAKELPAYEAVHTMLRSLEHRLNKLTDYCTDLKVKHVKLRRKRDYIYQEDNLAFSNNSPKTFSQKKRIRS</sequence>
<dbReference type="Proteomes" id="UP000684084">
    <property type="component" value="Unassembled WGS sequence"/>
</dbReference>
<evidence type="ECO:0000256" key="1">
    <source>
        <dbReference type="SAM" id="MobiDB-lite"/>
    </source>
</evidence>
<gene>
    <name evidence="2" type="ORF">CHRIB12_LOCUS11870</name>
</gene>
<organism evidence="2 3">
    <name type="scientific">Rhizophagus irregularis</name>
    <dbReference type="NCBI Taxonomy" id="588596"/>
    <lineage>
        <taxon>Eukaryota</taxon>
        <taxon>Fungi</taxon>
        <taxon>Fungi incertae sedis</taxon>
        <taxon>Mucoromycota</taxon>
        <taxon>Glomeromycotina</taxon>
        <taxon>Glomeromycetes</taxon>
        <taxon>Glomerales</taxon>
        <taxon>Glomeraceae</taxon>
        <taxon>Rhizophagus</taxon>
    </lineage>
</organism>
<evidence type="ECO:0000313" key="3">
    <source>
        <dbReference type="Proteomes" id="UP000684084"/>
    </source>
</evidence>
<proteinExistence type="predicted"/>
<protein>
    <submittedName>
        <fullName evidence="2">Uncharacterized protein</fullName>
    </submittedName>
</protein>
<name>A0A915ZBQ5_9GLOM</name>
<reference evidence="2" key="1">
    <citation type="submission" date="2020-05" db="EMBL/GenBank/DDBJ databases">
        <authorList>
            <person name="Rincon C."/>
            <person name="Sanders R I."/>
            <person name="Robbins C."/>
            <person name="Chaturvedi A."/>
        </authorList>
    </citation>
    <scope>NUCLEOTIDE SEQUENCE</scope>
    <source>
        <strain evidence="2">CHB12</strain>
    </source>
</reference>
<feature type="region of interest" description="Disordered" evidence="1">
    <location>
        <begin position="160"/>
        <end position="185"/>
    </location>
</feature>
<accession>A0A915ZBQ5</accession>
<feature type="compositionally biased region" description="Basic and acidic residues" evidence="1">
    <location>
        <begin position="167"/>
        <end position="185"/>
    </location>
</feature>
<dbReference type="VEuPathDB" id="FungiDB:RhiirFUN_009726"/>
<dbReference type="EMBL" id="CAGKOT010000025">
    <property type="protein sequence ID" value="CAB5368664.1"/>
    <property type="molecule type" value="Genomic_DNA"/>
</dbReference>
<evidence type="ECO:0000313" key="2">
    <source>
        <dbReference type="EMBL" id="CAB5368664.1"/>
    </source>
</evidence>
<comment type="caution">
    <text evidence="2">The sequence shown here is derived from an EMBL/GenBank/DDBJ whole genome shotgun (WGS) entry which is preliminary data.</text>
</comment>
<dbReference type="OrthoDB" id="2399986at2759"/>
<dbReference type="AlphaFoldDB" id="A0A915ZBQ5"/>